<dbReference type="EMBL" id="JXJN01025604">
    <property type="status" value="NOT_ANNOTATED_CDS"/>
    <property type="molecule type" value="Genomic_DNA"/>
</dbReference>
<dbReference type="VEuPathDB" id="VectorBase:GPPI049111"/>
<organism evidence="1 2">
    <name type="scientific">Glossina palpalis gambiensis</name>
    <dbReference type="NCBI Taxonomy" id="67801"/>
    <lineage>
        <taxon>Eukaryota</taxon>
        <taxon>Metazoa</taxon>
        <taxon>Ecdysozoa</taxon>
        <taxon>Arthropoda</taxon>
        <taxon>Hexapoda</taxon>
        <taxon>Insecta</taxon>
        <taxon>Pterygota</taxon>
        <taxon>Neoptera</taxon>
        <taxon>Endopterygota</taxon>
        <taxon>Diptera</taxon>
        <taxon>Brachycera</taxon>
        <taxon>Muscomorpha</taxon>
        <taxon>Hippoboscoidea</taxon>
        <taxon>Glossinidae</taxon>
        <taxon>Glossina</taxon>
    </lineage>
</organism>
<dbReference type="Proteomes" id="UP000092460">
    <property type="component" value="Unassembled WGS sequence"/>
</dbReference>
<reference evidence="2" key="1">
    <citation type="submission" date="2015-01" db="EMBL/GenBank/DDBJ databases">
        <authorList>
            <person name="Aksoy S."/>
            <person name="Warren W."/>
            <person name="Wilson R.K."/>
        </authorList>
    </citation>
    <scope>NUCLEOTIDE SEQUENCE [LARGE SCALE GENOMIC DNA]</scope>
    <source>
        <strain evidence="2">IAEA</strain>
    </source>
</reference>
<evidence type="ECO:0000313" key="2">
    <source>
        <dbReference type="Proteomes" id="UP000092460"/>
    </source>
</evidence>
<evidence type="ECO:0000313" key="1">
    <source>
        <dbReference type="EnsemblMetazoa" id="GPPI049111-PA"/>
    </source>
</evidence>
<dbReference type="AlphaFoldDB" id="A0A1B0C4R4"/>
<proteinExistence type="predicted"/>
<dbReference type="EnsemblMetazoa" id="GPPI049111-RA">
    <property type="protein sequence ID" value="GPPI049111-PA"/>
    <property type="gene ID" value="GPPI049111"/>
</dbReference>
<accession>A0A1B0C4R4</accession>
<name>A0A1B0C4R4_9MUSC</name>
<reference evidence="1" key="2">
    <citation type="submission" date="2020-05" db="UniProtKB">
        <authorList>
            <consortium name="EnsemblMetazoa"/>
        </authorList>
    </citation>
    <scope>IDENTIFICATION</scope>
    <source>
        <strain evidence="1">IAEA</strain>
    </source>
</reference>
<protein>
    <submittedName>
        <fullName evidence="1">Uncharacterized protein</fullName>
    </submittedName>
</protein>
<sequence>MNHINCAITKCRSVTPKILPAITELIPTGVNHITHVTIFITTSNIAAKKSTTTCPLEPIVPRNVPNTKQKNTIPNVLVPLRYCMTPVSVISSRCASAPCSTSTLSSRSVSSTFSFTVSLNACRTVGLGTKLSNKFTAARLSVVRSIELCKSGSPGWIRVTNAMPKIAFSSEVLAKYTKVRRAILPFIRAFKLAEPAIKLDITKGNIINFRIRINSSPGTPLIQILMPSTYNKNPLVVFLLVLETRPIKGVSVAQKRLFTVYTYLNSVSLVTTPKIGLTAKKL</sequence>
<keyword evidence="2" id="KW-1185">Reference proteome</keyword>